<organism evidence="2 3">
    <name type="scientific">Streblomastix strix</name>
    <dbReference type="NCBI Taxonomy" id="222440"/>
    <lineage>
        <taxon>Eukaryota</taxon>
        <taxon>Metamonada</taxon>
        <taxon>Preaxostyla</taxon>
        <taxon>Oxymonadida</taxon>
        <taxon>Streblomastigidae</taxon>
        <taxon>Streblomastix</taxon>
    </lineage>
</organism>
<keyword evidence="1" id="KW-0472">Membrane</keyword>
<accession>A0A5J4WIF6</accession>
<feature type="transmembrane region" description="Helical" evidence="1">
    <location>
        <begin position="119"/>
        <end position="145"/>
    </location>
</feature>
<dbReference type="AlphaFoldDB" id="A0A5J4WIF6"/>
<proteinExistence type="predicted"/>
<gene>
    <name evidence="2" type="ORF">EZS28_009989</name>
</gene>
<comment type="caution">
    <text evidence="2">The sequence shown here is derived from an EMBL/GenBank/DDBJ whole genome shotgun (WGS) entry which is preliminary data.</text>
</comment>
<name>A0A5J4WIF6_9EUKA</name>
<sequence>MMKKKEGRHNSTVTYYKKKQCHPMVIQLKDEFIDMLLLNQVKNDKRSGNELDVGDQNIGTFKGAGGLTLVDQNIGTFKGAGGLTLETQGKDCMLINIVIVIVIVIATVIVIVIVTVTVIAIVIVITIIIVVTIIIETVIIILMHFHL</sequence>
<evidence type="ECO:0000256" key="1">
    <source>
        <dbReference type="SAM" id="Phobius"/>
    </source>
</evidence>
<reference evidence="2 3" key="1">
    <citation type="submission" date="2019-03" db="EMBL/GenBank/DDBJ databases">
        <title>Single cell metagenomics reveals metabolic interactions within the superorganism composed of flagellate Streblomastix strix and complex community of Bacteroidetes bacteria on its surface.</title>
        <authorList>
            <person name="Treitli S.C."/>
            <person name="Kolisko M."/>
            <person name="Husnik F."/>
            <person name="Keeling P."/>
            <person name="Hampl V."/>
        </authorList>
    </citation>
    <scope>NUCLEOTIDE SEQUENCE [LARGE SCALE GENOMIC DNA]</scope>
    <source>
        <strain evidence="2">ST1C</strain>
    </source>
</reference>
<dbReference type="Proteomes" id="UP000324800">
    <property type="component" value="Unassembled WGS sequence"/>
</dbReference>
<keyword evidence="1" id="KW-0812">Transmembrane</keyword>
<dbReference type="EMBL" id="SNRW01001934">
    <property type="protein sequence ID" value="KAA6394483.1"/>
    <property type="molecule type" value="Genomic_DNA"/>
</dbReference>
<keyword evidence="1" id="KW-1133">Transmembrane helix</keyword>
<protein>
    <submittedName>
        <fullName evidence="2">Uncharacterized protein</fullName>
    </submittedName>
</protein>
<evidence type="ECO:0000313" key="3">
    <source>
        <dbReference type="Proteomes" id="UP000324800"/>
    </source>
</evidence>
<evidence type="ECO:0000313" key="2">
    <source>
        <dbReference type="EMBL" id="KAA6394483.1"/>
    </source>
</evidence>
<feature type="transmembrane region" description="Helical" evidence="1">
    <location>
        <begin position="93"/>
        <end position="113"/>
    </location>
</feature>